<dbReference type="Gene3D" id="1.10.150.20">
    <property type="entry name" value="5' to 3' exonuclease, C-terminal subdomain"/>
    <property type="match status" value="1"/>
</dbReference>
<dbReference type="SUPFAM" id="SSF88723">
    <property type="entry name" value="PIN domain-like"/>
    <property type="match status" value="1"/>
</dbReference>
<feature type="domain" description="XPG-I" evidence="4">
    <location>
        <begin position="390"/>
        <end position="461"/>
    </location>
</feature>
<dbReference type="InterPro" id="IPR008918">
    <property type="entry name" value="HhH2"/>
</dbReference>
<dbReference type="PANTHER" id="PTHR11081">
    <property type="entry name" value="FLAP ENDONUCLEASE FAMILY MEMBER"/>
    <property type="match status" value="1"/>
</dbReference>
<keyword evidence="6" id="KW-1185">Reference proteome</keyword>
<evidence type="ECO:0000256" key="1">
    <source>
        <dbReference type="ARBA" id="ARBA00022723"/>
    </source>
</evidence>
<keyword evidence="2" id="KW-0255">Endonuclease</keyword>
<keyword evidence="2" id="KW-0378">Hydrolase</keyword>
<dbReference type="Gene3D" id="3.40.50.1010">
    <property type="entry name" value="5'-nuclease"/>
    <property type="match status" value="2"/>
</dbReference>
<evidence type="ECO:0000313" key="6">
    <source>
        <dbReference type="Proteomes" id="UP001497453"/>
    </source>
</evidence>
<dbReference type="PRINTS" id="PR00853">
    <property type="entry name" value="XPGRADSUPER"/>
</dbReference>
<dbReference type="InterPro" id="IPR036279">
    <property type="entry name" value="5-3_exonuclease_C_sf"/>
</dbReference>
<proteinExistence type="predicted"/>
<sequence>MFKRTARYSESFSKLERKARGAVSCSEVHVALRLFNNLVSDGTLLTQRLHFAPMPNPHRHVIGWYRIIKELQDSDVTAVCIFDGTQRSLAKQLEVERRRRIRRLTQSRGSFENDRLQRLRKLNVLLSSWHSLDDITRKRTSNVLHSIISRTAPPMALPTYMAGNLEYSEDLDALLERYQTPQRPVPSAPKDVYGAFDEADLSEVLLKQAGVPISASQDFYAEPFPHISEVATNIQRPTAPEGRSTAKEPHPHDDWAREIEPDLLAEVYRDDLTSRLTSLYMDYRQSIPQLASLANATPPPTAVSLVSSEEDSREIKEEYAMSKTQNQLTAEEGYFWEQFTKPTAAISDPEALLSSIVSLTEKSSVISDSYERRTHPPTAETYEESKAILKAMGVPCVETNGPYEAEALASSIVLKGLADFVGSEDTVCSVVCSISVITHMYPQDVLVYEAPLLRNVANRNGPLVIIPGAEVRRELHLDRLAFVDFMLLLGTDFSRRIKNVGPHRALKFIRDHGSIERILERETQYPPRIPVPTYLEQISLARSVFQTLPPVPDPSLLVPGEEDEDKVMEILRQYGSHWAAVDGWNYRDALAGNYFADDPTMS</sequence>
<keyword evidence="1" id="KW-0479">Metal-binding</keyword>
<reference evidence="6" key="1">
    <citation type="submission" date="2024-04" db="EMBL/GenBank/DDBJ databases">
        <authorList>
            <person name="Shaw F."/>
            <person name="Minotto A."/>
        </authorList>
    </citation>
    <scope>NUCLEOTIDE SEQUENCE [LARGE SCALE GENOMIC DNA]</scope>
</reference>
<keyword evidence="3" id="KW-0460">Magnesium</keyword>
<organism evidence="5 6">
    <name type="scientific">Somion occarium</name>
    <dbReference type="NCBI Taxonomy" id="3059160"/>
    <lineage>
        <taxon>Eukaryota</taxon>
        <taxon>Fungi</taxon>
        <taxon>Dikarya</taxon>
        <taxon>Basidiomycota</taxon>
        <taxon>Agaricomycotina</taxon>
        <taxon>Agaricomycetes</taxon>
        <taxon>Polyporales</taxon>
        <taxon>Cerrenaceae</taxon>
        <taxon>Somion</taxon>
    </lineage>
</organism>
<dbReference type="SMART" id="SM00279">
    <property type="entry name" value="HhH2"/>
    <property type="match status" value="1"/>
</dbReference>
<protein>
    <recommendedName>
        <fullName evidence="4">XPG-I domain-containing protein</fullName>
    </recommendedName>
</protein>
<evidence type="ECO:0000259" key="4">
    <source>
        <dbReference type="SMART" id="SM00484"/>
    </source>
</evidence>
<keyword evidence="2" id="KW-0540">Nuclease</keyword>
<dbReference type="Proteomes" id="UP001497453">
    <property type="component" value="Chromosome 11"/>
</dbReference>
<accession>A0ABP1CYH9</accession>
<dbReference type="InterPro" id="IPR029060">
    <property type="entry name" value="PIN-like_dom_sf"/>
</dbReference>
<dbReference type="InterPro" id="IPR006084">
    <property type="entry name" value="XPG/Rad2"/>
</dbReference>
<dbReference type="InterPro" id="IPR006086">
    <property type="entry name" value="XPG-I_dom"/>
</dbReference>
<dbReference type="EMBL" id="OZ037954">
    <property type="protein sequence ID" value="CAL1699549.1"/>
    <property type="molecule type" value="Genomic_DNA"/>
</dbReference>
<evidence type="ECO:0000256" key="3">
    <source>
        <dbReference type="ARBA" id="ARBA00022842"/>
    </source>
</evidence>
<name>A0ABP1CYH9_9APHY</name>
<evidence type="ECO:0000313" key="5">
    <source>
        <dbReference type="EMBL" id="CAL1699549.1"/>
    </source>
</evidence>
<evidence type="ECO:0000256" key="2">
    <source>
        <dbReference type="ARBA" id="ARBA00022759"/>
    </source>
</evidence>
<dbReference type="SMART" id="SM00484">
    <property type="entry name" value="XPGI"/>
    <property type="match status" value="1"/>
</dbReference>
<dbReference type="Pfam" id="PF00867">
    <property type="entry name" value="XPG_I"/>
    <property type="match status" value="1"/>
</dbReference>
<gene>
    <name evidence="5" type="ORF">GFSPODELE1_LOCUS2728</name>
</gene>
<dbReference type="PANTHER" id="PTHR11081:SF9">
    <property type="entry name" value="FLAP ENDONUCLEASE 1"/>
    <property type="match status" value="1"/>
</dbReference>
<dbReference type="SUPFAM" id="SSF47807">
    <property type="entry name" value="5' to 3' exonuclease, C-terminal subdomain"/>
    <property type="match status" value="1"/>
</dbReference>